<evidence type="ECO:0000313" key="4">
    <source>
        <dbReference type="EMBL" id="CRY68378.1"/>
    </source>
</evidence>
<feature type="domain" description="Autotransporter" evidence="2">
    <location>
        <begin position="261"/>
        <end position="562"/>
    </location>
</feature>
<dbReference type="STRING" id="1288385.ERS137968_03488"/>
<dbReference type="Proteomes" id="UP000045840">
    <property type="component" value="Unassembled WGS sequence"/>
</dbReference>
<keyword evidence="5" id="KW-1185">Reference proteome</keyword>
<evidence type="ECO:0000313" key="5">
    <source>
        <dbReference type="Proteomes" id="UP000044625"/>
    </source>
</evidence>
<evidence type="ECO:0000259" key="2">
    <source>
        <dbReference type="PROSITE" id="PS51208"/>
    </source>
</evidence>
<dbReference type="InterPro" id="IPR036709">
    <property type="entry name" value="Autotransporte_beta_dom_sf"/>
</dbReference>
<protein>
    <submittedName>
        <fullName evidence="3">Beta-barrel outer membrane protein</fullName>
    </submittedName>
</protein>
<dbReference type="GO" id="GO:0019867">
    <property type="term" value="C:outer membrane"/>
    <property type="evidence" value="ECO:0007669"/>
    <property type="project" value="InterPro"/>
</dbReference>
<gene>
    <name evidence="3" type="primary">icsA_2</name>
    <name evidence="4" type="synonym">icsA_1</name>
    <name evidence="3" type="ORF">ERS008529_04002</name>
    <name evidence="4" type="ORF">ERS137968_03488</name>
</gene>
<dbReference type="InterPro" id="IPR006315">
    <property type="entry name" value="OM_autotransptr_brl_dom"/>
</dbReference>
<accession>A0A0T9R3L9</accession>
<evidence type="ECO:0000313" key="6">
    <source>
        <dbReference type="Proteomes" id="UP000045840"/>
    </source>
</evidence>
<dbReference type="RefSeq" id="WP_072086357.1">
    <property type="nucleotide sequence ID" value="NZ_CAWMMU010000020.1"/>
</dbReference>
<dbReference type="PROSITE" id="PS51208">
    <property type="entry name" value="AUTOTRANSPORTER"/>
    <property type="match status" value="1"/>
</dbReference>
<dbReference type="EMBL" id="CWJL01000020">
    <property type="protein sequence ID" value="CRY68378.1"/>
    <property type="molecule type" value="Genomic_DNA"/>
</dbReference>
<dbReference type="NCBIfam" id="TIGR01414">
    <property type="entry name" value="autotrans_barl"/>
    <property type="match status" value="1"/>
</dbReference>
<reference evidence="3" key="2">
    <citation type="submission" date="2015-03" db="EMBL/GenBank/DDBJ databases">
        <authorList>
            <person name="Murphy D."/>
        </authorList>
    </citation>
    <scope>NUCLEOTIDE SEQUENCE [LARGE SCALE GENOMIC DNA]</scope>
    <source>
        <strain evidence="3">A125KOH2</strain>
    </source>
</reference>
<dbReference type="InterPro" id="IPR005546">
    <property type="entry name" value="Autotransporte_beta"/>
</dbReference>
<feature type="compositionally biased region" description="Pro residues" evidence="1">
    <location>
        <begin position="197"/>
        <end position="212"/>
    </location>
</feature>
<dbReference type="Gene3D" id="2.40.128.130">
    <property type="entry name" value="Autotransporter beta-domain"/>
    <property type="match status" value="1"/>
</dbReference>
<evidence type="ECO:0000313" key="3">
    <source>
        <dbReference type="EMBL" id="CNI43051.1"/>
    </source>
</evidence>
<dbReference type="SMART" id="SM00869">
    <property type="entry name" value="Autotransporter"/>
    <property type="match status" value="1"/>
</dbReference>
<evidence type="ECO:0000256" key="1">
    <source>
        <dbReference type="SAM" id="MobiDB-lite"/>
    </source>
</evidence>
<dbReference type="Pfam" id="PF03797">
    <property type="entry name" value="Autotransporter"/>
    <property type="match status" value="1"/>
</dbReference>
<sequence>MSILNIILLERRSLTQTIPSNHTNYHLSPCAKAIGGVLLVLSSSIAWADSYDEFHIYGPDPFIAADGTDHNDFLRRANAQVLHEQQNSANWAKAQKMWREQDLERIREKAKASAAIKQQEFVQGLLKLLTDTPPIKATSDTTHEKVIEDTLGTEVNDVVTEVGNVSQTILSHPISNLLLHAKPEVSATIAETQTAKKPPPPAPKPKTQPTPKPILKSTPIISHTPQAGSYIANLMAAQQMFITDDLQHRQEATPYTDPITGKKKITNMWLNTTGAKNRFNSGQNQLHTKGTRYSTQFGGAISQWSSGENGLGILGITAGIGKATSQSRSTSSHHQSHGSVEGYNLGLYNIWYANNHTKPGPYVNLLTQYGKFKNQVKASEVVTGASYKSYLFTTALETGYKAQLIEQADVRLFVQPKAKVVWQRSSGLLHEETNETQITVNENSAVTTTLGVRTALEFDIATLSSTKTLQISPSFEANWIHSRMNQGIQLSNINVIKQQLQNKIELMSINVTPQRNSNIADLKLGIEANINSDLRLWTHLGYQFGGQHYSYTQVTLGANYRF</sequence>
<dbReference type="SUPFAM" id="SSF103515">
    <property type="entry name" value="Autotransporter"/>
    <property type="match status" value="1"/>
</dbReference>
<proteinExistence type="predicted"/>
<feature type="region of interest" description="Disordered" evidence="1">
    <location>
        <begin position="189"/>
        <end position="217"/>
    </location>
</feature>
<dbReference type="Proteomes" id="UP000044625">
    <property type="component" value="Unassembled WGS sequence"/>
</dbReference>
<name>A0A0T9R3L9_9GAMM</name>
<dbReference type="AlphaFoldDB" id="A0A0T9R3L9"/>
<reference evidence="4 5" key="3">
    <citation type="submission" date="2015-03" db="EMBL/GenBank/DDBJ databases">
        <authorList>
            <consortium name="Pathogen Informatics"/>
            <person name="Murphy D."/>
        </authorList>
    </citation>
    <scope>NUCLEOTIDE SEQUENCE [LARGE SCALE GENOMIC DNA]</scope>
    <source>
        <strain evidence="5">type strain: CIP110230</strain>
        <strain evidence="4">Type strain: CIP110230</strain>
    </source>
</reference>
<reference evidence="6" key="1">
    <citation type="submission" date="2015-03" db="EMBL/GenBank/DDBJ databases">
        <authorList>
            <consortium name="Pathogen Informatics"/>
        </authorList>
    </citation>
    <scope>NUCLEOTIDE SEQUENCE [LARGE SCALE GENOMIC DNA]</scope>
    <source>
        <strain evidence="6">A125KOH2</strain>
    </source>
</reference>
<dbReference type="EMBL" id="CQAZ01000049">
    <property type="protein sequence ID" value="CNI43051.1"/>
    <property type="molecule type" value="Genomic_DNA"/>
</dbReference>
<organism evidence="3 6">
    <name type="scientific">Yersinia pekkanenii</name>
    <dbReference type="NCBI Taxonomy" id="1288385"/>
    <lineage>
        <taxon>Bacteria</taxon>
        <taxon>Pseudomonadati</taxon>
        <taxon>Pseudomonadota</taxon>
        <taxon>Gammaproteobacteria</taxon>
        <taxon>Enterobacterales</taxon>
        <taxon>Yersiniaceae</taxon>
        <taxon>Yersinia</taxon>
    </lineage>
</organism>